<dbReference type="InterPro" id="IPR006439">
    <property type="entry name" value="HAD-SF_hydro_IA"/>
</dbReference>
<dbReference type="SFLD" id="SFLDG01129">
    <property type="entry name" value="C1.5:_HAD__Beta-PGM__Phosphata"/>
    <property type="match status" value="1"/>
</dbReference>
<evidence type="ECO:0000256" key="6">
    <source>
        <dbReference type="ARBA" id="ARBA00022723"/>
    </source>
</evidence>
<dbReference type="Pfam" id="PF13419">
    <property type="entry name" value="HAD_2"/>
    <property type="match status" value="1"/>
</dbReference>
<dbReference type="AlphaFoldDB" id="A0A1M5U581"/>
<dbReference type="OrthoDB" id="9776368at2"/>
<dbReference type="GO" id="GO:0008967">
    <property type="term" value="F:phosphoglycolate phosphatase activity"/>
    <property type="evidence" value="ECO:0007669"/>
    <property type="project" value="UniProtKB-UniRule"/>
</dbReference>
<dbReference type="GO" id="GO:0005829">
    <property type="term" value="C:cytosol"/>
    <property type="evidence" value="ECO:0007669"/>
    <property type="project" value="TreeGrafter"/>
</dbReference>
<dbReference type="UniPathway" id="UPA00865">
    <property type="reaction ID" value="UER00834"/>
</dbReference>
<evidence type="ECO:0000313" key="12">
    <source>
        <dbReference type="Proteomes" id="UP000184608"/>
    </source>
</evidence>
<dbReference type="PANTHER" id="PTHR43434">
    <property type="entry name" value="PHOSPHOGLYCOLATE PHOSPHATASE"/>
    <property type="match status" value="1"/>
</dbReference>
<dbReference type="NCBIfam" id="TIGR01509">
    <property type="entry name" value="HAD-SF-IA-v3"/>
    <property type="match status" value="1"/>
</dbReference>
<sequence>MSSEIPKLVVFDLDGTLLDSVPDLAIAADQAVRQLGYPGVSECQVRDYVGNGADILIGRALSQSLEINPDLSPALLKEARTYFDEFYAATGHRLSQLYAGVKDTLVKLHQEGFTLAVVTNKPSHFVPEILQQHQIADYFSDVIGGDDFEKRKPDPMALNWLLDKYGLKPKQMMMVGDSKNDILAARNAGCHSFGLTYGYNHGEPIADSGPDYVADNISELLDIVLVSA</sequence>
<feature type="binding site" evidence="10">
    <location>
        <position position="177"/>
    </location>
    <ligand>
        <name>Mg(2+)</name>
        <dbReference type="ChEBI" id="CHEBI:18420"/>
    </ligand>
</feature>
<dbReference type="CDD" id="cd16417">
    <property type="entry name" value="HAD_PGPase"/>
    <property type="match status" value="1"/>
</dbReference>
<evidence type="ECO:0000256" key="1">
    <source>
        <dbReference type="ARBA" id="ARBA00000830"/>
    </source>
</evidence>
<comment type="cofactor">
    <cofactor evidence="2 10">
        <name>Mg(2+)</name>
        <dbReference type="ChEBI" id="CHEBI:18420"/>
    </cofactor>
</comment>
<dbReference type="SFLD" id="SFLDS00003">
    <property type="entry name" value="Haloacid_Dehalogenase"/>
    <property type="match status" value="1"/>
</dbReference>
<evidence type="ECO:0000313" key="11">
    <source>
        <dbReference type="EMBL" id="SHH58124.1"/>
    </source>
</evidence>
<dbReference type="InterPro" id="IPR037512">
    <property type="entry name" value="PGPase_prok"/>
</dbReference>
<dbReference type="GO" id="GO:0005975">
    <property type="term" value="P:carbohydrate metabolic process"/>
    <property type="evidence" value="ECO:0007669"/>
    <property type="project" value="InterPro"/>
</dbReference>
<evidence type="ECO:0000256" key="2">
    <source>
        <dbReference type="ARBA" id="ARBA00001946"/>
    </source>
</evidence>
<keyword evidence="8 10" id="KW-0460">Magnesium</keyword>
<dbReference type="PANTHER" id="PTHR43434:SF1">
    <property type="entry name" value="PHOSPHOGLYCOLATE PHOSPHATASE"/>
    <property type="match status" value="1"/>
</dbReference>
<dbReference type="Gene3D" id="3.40.50.1000">
    <property type="entry name" value="HAD superfamily/HAD-like"/>
    <property type="match status" value="1"/>
</dbReference>
<reference evidence="11 12" key="1">
    <citation type="submission" date="2016-11" db="EMBL/GenBank/DDBJ databases">
        <authorList>
            <person name="Jaros S."/>
            <person name="Januszkiewicz K."/>
            <person name="Wedrychowicz H."/>
        </authorList>
    </citation>
    <scope>NUCLEOTIDE SEQUENCE [LARGE SCALE GENOMIC DNA]</scope>
    <source>
        <strain evidence="11 12">CECT 7868</strain>
    </source>
</reference>
<dbReference type="Gene3D" id="1.10.150.240">
    <property type="entry name" value="Putative phosphatase, domain 2"/>
    <property type="match status" value="1"/>
</dbReference>
<dbReference type="PRINTS" id="PR00413">
    <property type="entry name" value="HADHALOGNASE"/>
</dbReference>
<feature type="binding site" evidence="10">
    <location>
        <position position="12"/>
    </location>
    <ligand>
        <name>Mg(2+)</name>
        <dbReference type="ChEBI" id="CHEBI:18420"/>
    </ligand>
</feature>
<dbReference type="NCBIfam" id="TIGR01662">
    <property type="entry name" value="HAD-SF-IIIA"/>
    <property type="match status" value="1"/>
</dbReference>
<dbReference type="InterPro" id="IPR036412">
    <property type="entry name" value="HAD-like_sf"/>
</dbReference>
<evidence type="ECO:0000256" key="8">
    <source>
        <dbReference type="ARBA" id="ARBA00022842"/>
    </source>
</evidence>
<dbReference type="InterPro" id="IPR050155">
    <property type="entry name" value="HAD-like_hydrolase_sf"/>
</dbReference>
<dbReference type="SUPFAM" id="SSF56784">
    <property type="entry name" value="HAD-like"/>
    <property type="match status" value="1"/>
</dbReference>
<dbReference type="GO" id="GO:0046872">
    <property type="term" value="F:metal ion binding"/>
    <property type="evidence" value="ECO:0007669"/>
    <property type="project" value="UniProtKB-KW"/>
</dbReference>
<dbReference type="HAMAP" id="MF_00495">
    <property type="entry name" value="GPH_hydrolase_bact"/>
    <property type="match status" value="1"/>
</dbReference>
<keyword evidence="12" id="KW-1185">Reference proteome</keyword>
<dbReference type="GO" id="GO:0046295">
    <property type="term" value="P:glycolate biosynthetic process"/>
    <property type="evidence" value="ECO:0007669"/>
    <property type="project" value="UniProtKB-UniRule"/>
</dbReference>
<dbReference type="NCBIfam" id="NF009695">
    <property type="entry name" value="PRK13222.1-2"/>
    <property type="match status" value="1"/>
</dbReference>
<gene>
    <name evidence="11" type="primary">gph</name>
    <name evidence="11" type="ORF">VA7868_00016</name>
</gene>
<dbReference type="NCBIfam" id="TIGR01549">
    <property type="entry name" value="HAD-SF-IA-v1"/>
    <property type="match status" value="1"/>
</dbReference>
<dbReference type="EC" id="3.1.3.18" evidence="5 10"/>
<evidence type="ECO:0000256" key="5">
    <source>
        <dbReference type="ARBA" id="ARBA00013078"/>
    </source>
</evidence>
<comment type="similarity">
    <text evidence="4 10">Belongs to the HAD-like hydrolase superfamily. CbbY/CbbZ/Gph/YieH family.</text>
</comment>
<name>A0A1M5U581_9VIBR</name>
<organism evidence="11 12">
    <name type="scientific">Vibrio aerogenes CECT 7868</name>
    <dbReference type="NCBI Taxonomy" id="1216006"/>
    <lineage>
        <taxon>Bacteria</taxon>
        <taxon>Pseudomonadati</taxon>
        <taxon>Pseudomonadota</taxon>
        <taxon>Gammaproteobacteria</taxon>
        <taxon>Vibrionales</taxon>
        <taxon>Vibrionaceae</taxon>
        <taxon>Vibrio</taxon>
    </lineage>
</organism>
<accession>A0A1M5U581</accession>
<dbReference type="GO" id="GO:0006281">
    <property type="term" value="P:DNA repair"/>
    <property type="evidence" value="ECO:0007669"/>
    <property type="project" value="TreeGrafter"/>
</dbReference>
<dbReference type="EMBL" id="FQXZ01000001">
    <property type="protein sequence ID" value="SHH58124.1"/>
    <property type="molecule type" value="Genomic_DNA"/>
</dbReference>
<comment type="catalytic activity">
    <reaction evidence="1 10">
        <text>2-phosphoglycolate + H2O = glycolate + phosphate</text>
        <dbReference type="Rhea" id="RHEA:14369"/>
        <dbReference type="ChEBI" id="CHEBI:15377"/>
        <dbReference type="ChEBI" id="CHEBI:29805"/>
        <dbReference type="ChEBI" id="CHEBI:43474"/>
        <dbReference type="ChEBI" id="CHEBI:58033"/>
        <dbReference type="EC" id="3.1.3.18"/>
    </reaction>
</comment>
<evidence type="ECO:0000256" key="9">
    <source>
        <dbReference type="ARBA" id="ARBA00023277"/>
    </source>
</evidence>
<keyword evidence="7 10" id="KW-0378">Hydrolase</keyword>
<comment type="function">
    <text evidence="10">Specifically catalyzes the dephosphorylation of 2-phosphoglycolate. Is involved in the dissimilation of the intracellular 2-phosphoglycolate formed during the DNA repair of 3'-phosphoglycolate ends, a major class of DNA lesions induced by oxidative stress.</text>
</comment>
<feature type="active site" description="Nucleophile" evidence="10">
    <location>
        <position position="12"/>
    </location>
</feature>
<dbReference type="InterPro" id="IPR006549">
    <property type="entry name" value="HAD-SF_hydro_IIIA"/>
</dbReference>
<proteinExistence type="inferred from homology"/>
<dbReference type="InterPro" id="IPR041492">
    <property type="entry name" value="HAD_2"/>
</dbReference>
<dbReference type="InterPro" id="IPR023214">
    <property type="entry name" value="HAD_sf"/>
</dbReference>
<dbReference type="RefSeq" id="WP_139281469.1">
    <property type="nucleotide sequence ID" value="NZ_FQXZ01000001.1"/>
</dbReference>
<dbReference type="Proteomes" id="UP000184608">
    <property type="component" value="Unassembled WGS sequence"/>
</dbReference>
<protein>
    <recommendedName>
        <fullName evidence="5 10">Phosphoglycolate phosphatase</fullName>
        <shortName evidence="10">PGP</shortName>
        <shortName evidence="10">PGPase</shortName>
        <ecNumber evidence="5 10">3.1.3.18</ecNumber>
    </recommendedName>
</protein>
<keyword evidence="9 10" id="KW-0119">Carbohydrate metabolism</keyword>
<evidence type="ECO:0000256" key="4">
    <source>
        <dbReference type="ARBA" id="ARBA00006171"/>
    </source>
</evidence>
<dbReference type="SFLD" id="SFLDG01135">
    <property type="entry name" value="C1.5.6:_HAD__Beta-PGM__Phospha"/>
    <property type="match status" value="1"/>
</dbReference>
<comment type="pathway">
    <text evidence="3 10">Organic acid metabolism; glycolate biosynthesis; glycolate from 2-phosphoglycolate: step 1/1.</text>
</comment>
<evidence type="ECO:0000256" key="7">
    <source>
        <dbReference type="ARBA" id="ARBA00022801"/>
    </source>
</evidence>
<dbReference type="STRING" id="1216006.VA7868_00016"/>
<dbReference type="InterPro" id="IPR023198">
    <property type="entry name" value="PGP-like_dom2"/>
</dbReference>
<dbReference type="FunFam" id="3.40.50.1000:FF:000022">
    <property type="entry name" value="Phosphoglycolate phosphatase"/>
    <property type="match status" value="1"/>
</dbReference>
<dbReference type="NCBIfam" id="TIGR01449">
    <property type="entry name" value="PGP_bact"/>
    <property type="match status" value="1"/>
</dbReference>
<keyword evidence="6 10" id="KW-0479">Metal-binding</keyword>
<feature type="binding site" evidence="10">
    <location>
        <position position="14"/>
    </location>
    <ligand>
        <name>Mg(2+)</name>
        <dbReference type="ChEBI" id="CHEBI:18420"/>
    </ligand>
</feature>
<evidence type="ECO:0000256" key="10">
    <source>
        <dbReference type="HAMAP-Rule" id="MF_00495"/>
    </source>
</evidence>
<evidence type="ECO:0000256" key="3">
    <source>
        <dbReference type="ARBA" id="ARBA00004818"/>
    </source>
</evidence>